<sequence length="68" mass="7213">MIASDYRPAVREGLGLREIRRVVRSVCPGDRTWGTAPRRTLDPAGALAAEGHFDVAVAGPTGGDDVRP</sequence>
<protein>
    <submittedName>
        <fullName evidence="1">Uncharacterized protein</fullName>
    </submittedName>
</protein>
<dbReference type="RefSeq" id="WP_076143108.1">
    <property type="nucleotide sequence ID" value="NZ_LWLN01000001.1"/>
</dbReference>
<dbReference type="STRING" id="301967.A6E15_01625"/>
<comment type="caution">
    <text evidence="1">The sequence shown here is derived from an EMBL/GenBank/DDBJ whole genome shotgun (WGS) entry which is preliminary data.</text>
</comment>
<reference evidence="2" key="1">
    <citation type="submission" date="2016-04" db="EMBL/GenBank/DDBJ databases">
        <authorList>
            <person name="Chen S.-C."/>
            <person name="Lai M.-C."/>
        </authorList>
    </citation>
    <scope>NUCLEOTIDE SEQUENCE [LARGE SCALE GENOMIC DNA]</scope>
    <source>
        <strain evidence="2">AB14</strain>
    </source>
</reference>
<organism evidence="1 2">
    <name type="scientific">Natrinema saccharevitans</name>
    <dbReference type="NCBI Taxonomy" id="301967"/>
    <lineage>
        <taxon>Archaea</taxon>
        <taxon>Methanobacteriati</taxon>
        <taxon>Methanobacteriota</taxon>
        <taxon>Stenosarchaea group</taxon>
        <taxon>Halobacteria</taxon>
        <taxon>Halobacteriales</taxon>
        <taxon>Natrialbaceae</taxon>
        <taxon>Natrinema</taxon>
    </lineage>
</organism>
<keyword evidence="2" id="KW-1185">Reference proteome</keyword>
<accession>A0A1S8ASV4</accession>
<name>A0A1S8ASV4_9EURY</name>
<dbReference type="EMBL" id="LWLN01000001">
    <property type="protein sequence ID" value="OLZ39762.1"/>
    <property type="molecule type" value="Genomic_DNA"/>
</dbReference>
<evidence type="ECO:0000313" key="2">
    <source>
        <dbReference type="Proteomes" id="UP000189370"/>
    </source>
</evidence>
<gene>
    <name evidence="1" type="ORF">A6E15_01625</name>
</gene>
<proteinExistence type="predicted"/>
<evidence type="ECO:0000313" key="1">
    <source>
        <dbReference type="EMBL" id="OLZ39762.1"/>
    </source>
</evidence>
<dbReference type="AlphaFoldDB" id="A0A1S8ASV4"/>
<dbReference type="Proteomes" id="UP000189370">
    <property type="component" value="Unassembled WGS sequence"/>
</dbReference>